<dbReference type="EMBL" id="JACGWO010000010">
    <property type="protein sequence ID" value="KAK4416799.1"/>
    <property type="molecule type" value="Genomic_DNA"/>
</dbReference>
<dbReference type="Proteomes" id="UP001293254">
    <property type="component" value="Unassembled WGS sequence"/>
</dbReference>
<evidence type="ECO:0000313" key="1">
    <source>
        <dbReference type="EMBL" id="KAK4416799.1"/>
    </source>
</evidence>
<comment type="caution">
    <text evidence="1">The sequence shown here is derived from an EMBL/GenBank/DDBJ whole genome shotgun (WGS) entry which is preliminary data.</text>
</comment>
<organism evidence="1 2">
    <name type="scientific">Sesamum alatum</name>
    <dbReference type="NCBI Taxonomy" id="300844"/>
    <lineage>
        <taxon>Eukaryota</taxon>
        <taxon>Viridiplantae</taxon>
        <taxon>Streptophyta</taxon>
        <taxon>Embryophyta</taxon>
        <taxon>Tracheophyta</taxon>
        <taxon>Spermatophyta</taxon>
        <taxon>Magnoliopsida</taxon>
        <taxon>eudicotyledons</taxon>
        <taxon>Gunneridae</taxon>
        <taxon>Pentapetalae</taxon>
        <taxon>asterids</taxon>
        <taxon>lamiids</taxon>
        <taxon>Lamiales</taxon>
        <taxon>Pedaliaceae</taxon>
        <taxon>Sesamum</taxon>
    </lineage>
</organism>
<reference evidence="1" key="1">
    <citation type="submission" date="2020-06" db="EMBL/GenBank/DDBJ databases">
        <authorList>
            <person name="Li T."/>
            <person name="Hu X."/>
            <person name="Zhang T."/>
            <person name="Song X."/>
            <person name="Zhang H."/>
            <person name="Dai N."/>
            <person name="Sheng W."/>
            <person name="Hou X."/>
            <person name="Wei L."/>
        </authorList>
    </citation>
    <scope>NUCLEOTIDE SEQUENCE</scope>
    <source>
        <strain evidence="1">3651</strain>
        <tissue evidence="1">Leaf</tissue>
    </source>
</reference>
<accession>A0AAE1XRQ2</accession>
<dbReference type="AlphaFoldDB" id="A0AAE1XRQ2"/>
<sequence length="250" mass="27219">METKIKHLGRALRLTEDEDSGVRLLEELWEESTEGTLLFVVGRLLVNKDVNFEGLVRSLKSMLNPVKGSTSKPCQRAAVFAADFVNPGEDTPYRPWLRAQPGGRAIRRLEQGSPGPARPRTEKIWGRTAMGLEGPAAQGRGVNNSLRLFLKLVGRSSSRAQWMKFGEAALTGDVQPSRLHKRAIGERMGVSYCACFTEAPGFKPFARTPCCSLPYSSSRPVKRGLLVVGEEGGLGAAGFRVQAETGGDAY</sequence>
<proteinExistence type="predicted"/>
<evidence type="ECO:0000313" key="2">
    <source>
        <dbReference type="Proteomes" id="UP001293254"/>
    </source>
</evidence>
<reference evidence="1" key="2">
    <citation type="journal article" date="2024" name="Plant">
        <title>Genomic evolution and insights into agronomic trait innovations of Sesamum species.</title>
        <authorList>
            <person name="Miao H."/>
            <person name="Wang L."/>
            <person name="Qu L."/>
            <person name="Liu H."/>
            <person name="Sun Y."/>
            <person name="Le M."/>
            <person name="Wang Q."/>
            <person name="Wei S."/>
            <person name="Zheng Y."/>
            <person name="Lin W."/>
            <person name="Duan Y."/>
            <person name="Cao H."/>
            <person name="Xiong S."/>
            <person name="Wang X."/>
            <person name="Wei L."/>
            <person name="Li C."/>
            <person name="Ma Q."/>
            <person name="Ju M."/>
            <person name="Zhao R."/>
            <person name="Li G."/>
            <person name="Mu C."/>
            <person name="Tian Q."/>
            <person name="Mei H."/>
            <person name="Zhang T."/>
            <person name="Gao T."/>
            <person name="Zhang H."/>
        </authorList>
    </citation>
    <scope>NUCLEOTIDE SEQUENCE</scope>
    <source>
        <strain evidence="1">3651</strain>
    </source>
</reference>
<keyword evidence="2" id="KW-1185">Reference proteome</keyword>
<protein>
    <submittedName>
        <fullName evidence="1">Uncharacterized protein</fullName>
    </submittedName>
</protein>
<gene>
    <name evidence="1" type="ORF">Salat_2505400</name>
</gene>
<name>A0AAE1XRQ2_9LAMI</name>